<dbReference type="EnsemblMetazoa" id="XM_038192364.1">
    <property type="protein sequence ID" value="XP_038048292.1"/>
    <property type="gene ID" value="LOC119722316"/>
</dbReference>
<comment type="similarity">
    <text evidence="14">Belongs to the TRAFAC class myosin-kinesin ATPase superfamily. Kinesin family.</text>
</comment>
<accession>A0A913Z968</accession>
<dbReference type="SUPFAM" id="SSF52540">
    <property type="entry name" value="P-loop containing nucleoside triphosphate hydrolases"/>
    <property type="match status" value="1"/>
</dbReference>
<feature type="compositionally biased region" description="Basic and acidic residues" evidence="15">
    <location>
        <begin position="402"/>
        <end position="411"/>
    </location>
</feature>
<sequence length="1076" mass="122044">MENSREKKNNSDWKDSQFTVAVRIRPMTTAEIETGSTITAQSIDDNIVVLLDPMEDPDDILRANRSREKHYAFDRSFGEFASQDEVYVQTTKCLIQSVIQGYNATVFAYGATGAGKTYTMLGTDYEPGIMARALNDLFDAMDARREDSVYKVTMSYLEIYNEMIRDLLNPSSGFLDLREDASGNVQVAGISEVSTVSTEEVMSLLMEGNKERTQEPTAANKTSSRSHAVLQVTVQERNRVRSTSQKVRIGKLFMIDLAGSERASQTKNRGKRMIEGAHINRSLLALGNCINALVEGGKYVNYRDSKLTRILKDALGGNCKTVMIANISPASMLFEESRNTLMYADRAKNIKMKIKQNLNNVTSHMVQYTNIIKELRQEIVRLQKKIADQNRLKESSPQNQESKSEESIHNRDEMDRLRQQLMANFQDQMDIRQSMMEVENRKWEVAVFINRQMALITEWEQERSRSKEINKEVDNRYKEQNQEKDIDAYSTTSETPEPEDIINAREEIAVLVGQQNKLVASQKELEGRLEDVRMDANSLEEVLPKKITSEEQGEILSMLCKVHELEIENTELKSQALIHKHTTEQKETLIRRYEKHRLLCDKIIQEQRSLINKHGIFRPQHLEDWFDQYTSAVFDEMSLASTNPNLQNIRDIKATSMLNLRALKALQEGSDDTSPEKESVDVKTRPRRPAQIPEESPAQPRVFNPSPRAHQLRQKSEFSSLPKIKVHTSSPATAVATPPVTKHESLETLNDHGRHTTSPGDALKTKSLHDLEIGDSDPDLLSNRKEIIQRTKKIAAIAARKRNSQKQFDKSGSRPEKLNLHEKTIISLRSVYEVSEPDTDGEYLTMSRLSKHNSMHDAAHNDPNNNDDNMSIVTMDRRSELTDTYSNVNLKHSKHKNLGGGGMKRLTEKQVADKRRRRGLGYESSGHVMYMPSKGGYNRAYPSVDSHRGHGKKITPRATTTNAGPDPHHTGKVKYPIVHHAGEQDATMLGSRSTPTNINVVHQTGIDRGKGHSLQKRTKGVANHDVSNRSTPQLLGIKQPASKRQQPTYPVYQRKNMLSVSGFGVTRNQRIGYRKM</sequence>
<evidence type="ECO:0000256" key="1">
    <source>
        <dbReference type="ARBA" id="ARBA00004138"/>
    </source>
</evidence>
<reference evidence="17" key="1">
    <citation type="submission" date="2022-11" db="UniProtKB">
        <authorList>
            <consortium name="EnsemblMetazoa"/>
        </authorList>
    </citation>
    <scope>IDENTIFICATION</scope>
</reference>
<evidence type="ECO:0000256" key="9">
    <source>
        <dbReference type="ARBA" id="ARBA00023175"/>
    </source>
</evidence>
<feature type="binding site" evidence="14">
    <location>
        <begin position="110"/>
        <end position="117"/>
    </location>
    <ligand>
        <name>ATP</name>
        <dbReference type="ChEBI" id="CHEBI:30616"/>
    </ligand>
</feature>
<dbReference type="PANTHER" id="PTHR47968:SF13">
    <property type="entry name" value="KINESIN-LIKE PROTEIN KIF19 ISOFORM X1"/>
    <property type="match status" value="1"/>
</dbReference>
<organism evidence="17 18">
    <name type="scientific">Patiria miniata</name>
    <name type="common">Bat star</name>
    <name type="synonym">Asterina miniata</name>
    <dbReference type="NCBI Taxonomy" id="46514"/>
    <lineage>
        <taxon>Eukaryota</taxon>
        <taxon>Metazoa</taxon>
        <taxon>Echinodermata</taxon>
        <taxon>Eleutherozoa</taxon>
        <taxon>Asterozoa</taxon>
        <taxon>Asteroidea</taxon>
        <taxon>Valvatacea</taxon>
        <taxon>Valvatida</taxon>
        <taxon>Asterinidae</taxon>
        <taxon>Patiria</taxon>
    </lineage>
</organism>
<keyword evidence="4" id="KW-0493">Microtubule</keyword>
<dbReference type="InterPro" id="IPR001752">
    <property type="entry name" value="Kinesin_motor_dom"/>
</dbReference>
<feature type="compositionally biased region" description="Basic and acidic residues" evidence="15">
    <location>
        <begin position="674"/>
        <end position="684"/>
    </location>
</feature>
<dbReference type="GO" id="GO:0005874">
    <property type="term" value="C:microtubule"/>
    <property type="evidence" value="ECO:0007669"/>
    <property type="project" value="UniProtKB-KW"/>
</dbReference>
<evidence type="ECO:0000256" key="2">
    <source>
        <dbReference type="ARBA" id="ARBA00004245"/>
    </source>
</evidence>
<keyword evidence="7" id="KW-0175">Coiled coil</keyword>
<keyword evidence="8" id="KW-0969">Cilium</keyword>
<dbReference type="OMA" id="SDWKDSQ"/>
<proteinExistence type="inferred from homology"/>
<evidence type="ECO:0000313" key="18">
    <source>
        <dbReference type="Proteomes" id="UP000887568"/>
    </source>
</evidence>
<evidence type="ECO:0000256" key="6">
    <source>
        <dbReference type="ARBA" id="ARBA00022840"/>
    </source>
</evidence>
<feature type="region of interest" description="Disordered" evidence="15">
    <location>
        <begin position="388"/>
        <end position="411"/>
    </location>
</feature>
<dbReference type="Proteomes" id="UP000887568">
    <property type="component" value="Unplaced"/>
</dbReference>
<evidence type="ECO:0000256" key="14">
    <source>
        <dbReference type="PROSITE-ProRule" id="PRU00283"/>
    </source>
</evidence>
<keyword evidence="18" id="KW-1185">Reference proteome</keyword>
<dbReference type="Gene3D" id="3.40.850.10">
    <property type="entry name" value="Kinesin motor domain"/>
    <property type="match status" value="1"/>
</dbReference>
<dbReference type="PRINTS" id="PR00380">
    <property type="entry name" value="KINESINHEAVY"/>
</dbReference>
<evidence type="ECO:0000313" key="17">
    <source>
        <dbReference type="EnsemblMetazoa" id="XP_038048292.1"/>
    </source>
</evidence>
<dbReference type="GO" id="GO:0005929">
    <property type="term" value="C:cilium"/>
    <property type="evidence" value="ECO:0007669"/>
    <property type="project" value="UniProtKB-SubCell"/>
</dbReference>
<dbReference type="InterPro" id="IPR019821">
    <property type="entry name" value="Kinesin_motor_CS"/>
</dbReference>
<dbReference type="InterPro" id="IPR027640">
    <property type="entry name" value="Kinesin-like_fam"/>
</dbReference>
<dbReference type="CDD" id="cd01370">
    <property type="entry name" value="KISc_KIP3_like"/>
    <property type="match status" value="1"/>
</dbReference>
<name>A0A913Z968_PATMI</name>
<evidence type="ECO:0000256" key="3">
    <source>
        <dbReference type="ARBA" id="ARBA00022490"/>
    </source>
</evidence>
<keyword evidence="9 14" id="KW-0505">Motor protein</keyword>
<dbReference type="PROSITE" id="PS50067">
    <property type="entry name" value="KINESIN_MOTOR_2"/>
    <property type="match status" value="1"/>
</dbReference>
<dbReference type="GO" id="GO:0005524">
    <property type="term" value="F:ATP binding"/>
    <property type="evidence" value="ECO:0007669"/>
    <property type="project" value="UniProtKB-UniRule"/>
</dbReference>
<dbReference type="Pfam" id="PF00225">
    <property type="entry name" value="Kinesin"/>
    <property type="match status" value="1"/>
</dbReference>
<dbReference type="FunFam" id="3.40.850.10:FF:000037">
    <property type="entry name" value="kinesin-like protein KIF19"/>
    <property type="match status" value="1"/>
</dbReference>
<dbReference type="PANTHER" id="PTHR47968">
    <property type="entry name" value="CENTROMERE PROTEIN E"/>
    <property type="match status" value="1"/>
</dbReference>
<evidence type="ECO:0000256" key="8">
    <source>
        <dbReference type="ARBA" id="ARBA00023069"/>
    </source>
</evidence>
<keyword evidence="6 14" id="KW-0067">ATP-binding</keyword>
<dbReference type="AlphaFoldDB" id="A0A913Z968"/>
<evidence type="ECO:0000259" key="16">
    <source>
        <dbReference type="PROSITE" id="PS50067"/>
    </source>
</evidence>
<evidence type="ECO:0000256" key="4">
    <source>
        <dbReference type="ARBA" id="ARBA00022701"/>
    </source>
</evidence>
<evidence type="ECO:0000256" key="5">
    <source>
        <dbReference type="ARBA" id="ARBA00022741"/>
    </source>
</evidence>
<dbReference type="PROSITE" id="PS00411">
    <property type="entry name" value="KINESIN_MOTOR_1"/>
    <property type="match status" value="1"/>
</dbReference>
<dbReference type="RefSeq" id="XP_038048292.1">
    <property type="nucleotide sequence ID" value="XM_038192364.1"/>
</dbReference>
<evidence type="ECO:0000256" key="10">
    <source>
        <dbReference type="ARBA" id="ARBA00023212"/>
    </source>
</evidence>
<feature type="region of interest" description="Disordered" evidence="15">
    <location>
        <begin position="944"/>
        <end position="969"/>
    </location>
</feature>
<dbReference type="GO" id="GO:0008017">
    <property type="term" value="F:microtubule binding"/>
    <property type="evidence" value="ECO:0007669"/>
    <property type="project" value="InterPro"/>
</dbReference>
<dbReference type="GeneID" id="119722316"/>
<dbReference type="InterPro" id="IPR036961">
    <property type="entry name" value="Kinesin_motor_dom_sf"/>
</dbReference>
<evidence type="ECO:0000256" key="12">
    <source>
        <dbReference type="ARBA" id="ARBA00055376"/>
    </source>
</evidence>
<keyword evidence="5 14" id="KW-0547">Nucleotide-binding</keyword>
<dbReference type="GO" id="GO:0003777">
    <property type="term" value="F:microtubule motor activity"/>
    <property type="evidence" value="ECO:0007669"/>
    <property type="project" value="InterPro"/>
</dbReference>
<evidence type="ECO:0000256" key="7">
    <source>
        <dbReference type="ARBA" id="ARBA00023054"/>
    </source>
</evidence>
<dbReference type="SMART" id="SM00129">
    <property type="entry name" value="KISc"/>
    <property type="match status" value="1"/>
</dbReference>
<protein>
    <recommendedName>
        <fullName evidence="13">Kinesin-like protein KIF19</fullName>
    </recommendedName>
</protein>
<evidence type="ECO:0000256" key="13">
    <source>
        <dbReference type="ARBA" id="ARBA00073205"/>
    </source>
</evidence>
<feature type="region of interest" description="Disordered" evidence="15">
    <location>
        <begin position="666"/>
        <end position="738"/>
    </location>
</feature>
<keyword evidence="11" id="KW-0966">Cell projection</keyword>
<evidence type="ECO:0000256" key="15">
    <source>
        <dbReference type="SAM" id="MobiDB-lite"/>
    </source>
</evidence>
<feature type="domain" description="Kinesin motor" evidence="16">
    <location>
        <begin position="17"/>
        <end position="350"/>
    </location>
</feature>
<dbReference type="InterPro" id="IPR027417">
    <property type="entry name" value="P-loop_NTPase"/>
</dbReference>
<dbReference type="OrthoDB" id="3176171at2759"/>
<comment type="subcellular location">
    <subcellularLocation>
        <location evidence="1">Cell projection</location>
        <location evidence="1">Cilium</location>
    </subcellularLocation>
    <subcellularLocation>
        <location evidence="2">Cytoplasm</location>
        <location evidence="2">Cytoskeleton</location>
    </subcellularLocation>
</comment>
<evidence type="ECO:0000256" key="11">
    <source>
        <dbReference type="ARBA" id="ARBA00023273"/>
    </source>
</evidence>
<keyword evidence="10" id="KW-0206">Cytoskeleton</keyword>
<keyword evidence="3" id="KW-0963">Cytoplasm</keyword>
<dbReference type="GO" id="GO:0007018">
    <property type="term" value="P:microtubule-based movement"/>
    <property type="evidence" value="ECO:0007669"/>
    <property type="project" value="InterPro"/>
</dbReference>
<comment type="function">
    <text evidence="12">Plus end-directed microtubule-dependent motor protein that regulates the length of motile cilia by mediating depolymerization of microtubules at ciliary tips.</text>
</comment>